<comment type="caution">
    <text evidence="11">The sequence shown here is derived from an EMBL/GenBank/DDBJ whole genome shotgun (WGS) entry which is preliminary data.</text>
</comment>
<evidence type="ECO:0000256" key="3">
    <source>
        <dbReference type="ARBA" id="ARBA00012780"/>
    </source>
</evidence>
<dbReference type="Pfam" id="PF17652">
    <property type="entry name" value="Glyco_hydro81C"/>
    <property type="match status" value="1"/>
</dbReference>
<evidence type="ECO:0000313" key="12">
    <source>
        <dbReference type="Proteomes" id="UP000652761"/>
    </source>
</evidence>
<dbReference type="PANTHER" id="PTHR31983:SF0">
    <property type="entry name" value="GLUCAN ENDO-1,3-BETA-D-GLUCOSIDASE 2"/>
    <property type="match status" value="1"/>
</dbReference>
<accession>A0A843WV18</accession>
<name>A0A843WV18_COLES</name>
<dbReference type="InterPro" id="IPR040720">
    <property type="entry name" value="GH81_C"/>
</dbReference>
<evidence type="ECO:0000259" key="9">
    <source>
        <dbReference type="Pfam" id="PF03639"/>
    </source>
</evidence>
<organism evidence="11 12">
    <name type="scientific">Colocasia esculenta</name>
    <name type="common">Wild taro</name>
    <name type="synonym">Arum esculentum</name>
    <dbReference type="NCBI Taxonomy" id="4460"/>
    <lineage>
        <taxon>Eukaryota</taxon>
        <taxon>Viridiplantae</taxon>
        <taxon>Streptophyta</taxon>
        <taxon>Embryophyta</taxon>
        <taxon>Tracheophyta</taxon>
        <taxon>Spermatophyta</taxon>
        <taxon>Magnoliopsida</taxon>
        <taxon>Liliopsida</taxon>
        <taxon>Araceae</taxon>
        <taxon>Aroideae</taxon>
        <taxon>Colocasieae</taxon>
        <taxon>Colocasia</taxon>
    </lineage>
</organism>
<dbReference type="EMBL" id="NMUH01006421">
    <property type="protein sequence ID" value="MQM15223.1"/>
    <property type="molecule type" value="Genomic_DNA"/>
</dbReference>
<evidence type="ECO:0000256" key="7">
    <source>
        <dbReference type="ARBA" id="ARBA00023316"/>
    </source>
</evidence>
<dbReference type="PANTHER" id="PTHR31983">
    <property type="entry name" value="ENDO-1,3(4)-BETA-GLUCANASE 1"/>
    <property type="match status" value="1"/>
</dbReference>
<dbReference type="InterPro" id="IPR040451">
    <property type="entry name" value="GH81_N"/>
</dbReference>
<dbReference type="InterPro" id="IPR005200">
    <property type="entry name" value="Endo-beta-glucanase"/>
</dbReference>
<gene>
    <name evidence="11" type="ORF">Taro_048165</name>
</gene>
<dbReference type="GO" id="GO:0042973">
    <property type="term" value="F:glucan endo-1,3-beta-D-glucosidase activity"/>
    <property type="evidence" value="ECO:0007669"/>
    <property type="project" value="UniProtKB-EC"/>
</dbReference>
<keyword evidence="4" id="KW-0378">Hydrolase</keyword>
<evidence type="ECO:0000256" key="6">
    <source>
        <dbReference type="ARBA" id="ARBA00023295"/>
    </source>
</evidence>
<reference evidence="11" key="1">
    <citation type="submission" date="2017-07" db="EMBL/GenBank/DDBJ databases">
        <title>Taro Niue Genome Assembly and Annotation.</title>
        <authorList>
            <person name="Atibalentja N."/>
            <person name="Keating K."/>
            <person name="Fields C.J."/>
        </authorList>
    </citation>
    <scope>NUCLEOTIDE SEQUENCE</scope>
    <source>
        <strain evidence="11">Niue_2</strain>
        <tissue evidence="11">Leaf</tissue>
    </source>
</reference>
<dbReference type="AlphaFoldDB" id="A0A843WV18"/>
<evidence type="ECO:0000259" key="10">
    <source>
        <dbReference type="Pfam" id="PF17652"/>
    </source>
</evidence>
<dbReference type="OrthoDB" id="4473401at2759"/>
<feature type="domain" description="Glycosyl hydrolase family 81 N-terminal" evidence="9">
    <location>
        <begin position="38"/>
        <end position="310"/>
    </location>
</feature>
<evidence type="ECO:0000256" key="1">
    <source>
        <dbReference type="ARBA" id="ARBA00000382"/>
    </source>
</evidence>
<dbReference type="GO" id="GO:0000272">
    <property type="term" value="P:polysaccharide catabolic process"/>
    <property type="evidence" value="ECO:0007669"/>
    <property type="project" value="UniProtKB-KW"/>
</dbReference>
<dbReference type="PROSITE" id="PS52008">
    <property type="entry name" value="GH81"/>
    <property type="match status" value="1"/>
</dbReference>
<dbReference type="Gene3D" id="2.70.98.30">
    <property type="entry name" value="Golgi alpha-mannosidase II, domain 4"/>
    <property type="match status" value="1"/>
</dbReference>
<protein>
    <recommendedName>
        <fullName evidence="3">glucan endo-1,3-beta-D-glucosidase</fullName>
        <ecNumber evidence="3">3.2.1.39</ecNumber>
    </recommendedName>
</protein>
<keyword evidence="7" id="KW-0961">Cell wall biogenesis/degradation</keyword>
<comment type="catalytic activity">
    <reaction evidence="1">
        <text>Hydrolysis of (1-&gt;3)-beta-D-glucosidic linkages in (1-&gt;3)-beta-D-glucans.</text>
        <dbReference type="EC" id="3.2.1.39"/>
    </reaction>
</comment>
<keyword evidence="8" id="KW-0624">Polysaccharide degradation</keyword>
<dbReference type="Proteomes" id="UP000652761">
    <property type="component" value="Unassembled WGS sequence"/>
</dbReference>
<proteinExistence type="inferred from homology"/>
<evidence type="ECO:0000313" key="11">
    <source>
        <dbReference type="EMBL" id="MQM15223.1"/>
    </source>
</evidence>
<evidence type="ECO:0000256" key="4">
    <source>
        <dbReference type="ARBA" id="ARBA00022801"/>
    </source>
</evidence>
<keyword evidence="6" id="KW-0326">Glycosidase</keyword>
<dbReference type="Pfam" id="PF03639">
    <property type="entry name" value="Glyco_hydro_81"/>
    <property type="match status" value="1"/>
</dbReference>
<dbReference type="GO" id="GO:0071555">
    <property type="term" value="P:cell wall organization"/>
    <property type="evidence" value="ECO:0007669"/>
    <property type="project" value="UniProtKB-KW"/>
</dbReference>
<evidence type="ECO:0000256" key="2">
    <source>
        <dbReference type="ARBA" id="ARBA00010730"/>
    </source>
</evidence>
<evidence type="ECO:0000256" key="5">
    <source>
        <dbReference type="ARBA" id="ARBA00023277"/>
    </source>
</evidence>
<evidence type="ECO:0000256" key="8">
    <source>
        <dbReference type="ARBA" id="ARBA00023326"/>
    </source>
</evidence>
<dbReference type="GO" id="GO:0052861">
    <property type="term" value="F:endo-1,3(4)-beta-glucanase activity"/>
    <property type="evidence" value="ECO:0007669"/>
    <property type="project" value="InterPro"/>
</dbReference>
<keyword evidence="5" id="KW-0119">Carbohydrate metabolism</keyword>
<dbReference type="EC" id="3.2.1.39" evidence="3"/>
<keyword evidence="12" id="KW-1185">Reference proteome</keyword>
<comment type="similarity">
    <text evidence="2">Belongs to the glycosyl hydrolase 81 family.</text>
</comment>
<feature type="domain" description="Glycosyl hydrolase family 81 C-terminal" evidence="10">
    <location>
        <begin position="316"/>
        <end position="665"/>
    </location>
</feature>
<sequence length="693" mass="76892">MPTKKRSSSSHGTPPFLFPETHSSVLPDPSNFFSAHLLSSPLPTNSFFQNFVLKNGDLPEYVHPYLIKSSSSSLNISYPSRFCSPNYISQIFTPDLTISSLNDTRISRHEISSFDDLSVTLDLPPALRFFLVRGSPFITCSAIDPQISTSLSVSSCHAIKSVDSDHTCTKYSFHLDNGQTYLCYCTSPLQLTRSSPTEFHSVPAFNGVLRFACLPSPSCEALLDLFRSCYPVSGRAAFASPFCLEYIWETRGRGELLLLAHPLHLRLLSRVEGAVSAVLSDVKYKSIDGDLVGVVGDSWVLRTKPIRMTWYSFHGVSTDGYEEIAAALRKDVTCLDSTPILTPSSYFYGKAIGRAARLALIAEEISLAEVIPAVVRFLKGSVEPWLEGTFAGNAFLYDPKWGGIVTKLGAEGPNADFGFGVHNDHHYHLGYFLYAIAVLTKLDPAWGRRYKPQAYALATDFMSLAEDPHPRYTRLRCFDLWKLHSWAGGLTEFADGRNQESSSESVNAYYAAALMGLSYGDPELTAVGSTLAALEIQAARTWWHVREEDGTYDAEFSRENRVLGILWANKRDSGLWFAPAEWRECRVGIHVLPLLPITEALFQDIGFVKALVGWVASALKREGVGEGWKGFAYAMEGMLDKKAALEETRRLAGFDDGNSLSNMLWWHHSRVVEGEEEGPGEWGMGICFGDYCK</sequence>